<evidence type="ECO:0000313" key="1">
    <source>
        <dbReference type="EMBL" id="ACR69046.1"/>
    </source>
</evidence>
<reference evidence="1 2" key="2">
    <citation type="journal article" date="2012" name="J. Bacteriol.">
        <title>Genome Sequence of Edwardsiella ictaluri 93-146, a Strain Associated with a Natural Channel Catfish Outbreak of Enteric Septicemia of Catfish.</title>
        <authorList>
            <person name="Williams M.L."/>
            <person name="Gillaspy A.F."/>
            <person name="Dyer D.W."/>
            <person name="Thune R.L."/>
            <person name="Waldbieser G.C."/>
            <person name="Schuster S.C."/>
            <person name="Gipson J."/>
            <person name="Zaitshik J."/>
            <person name="Landry C."/>
            <person name="Banes M.M."/>
            <person name="Lawrence M.L."/>
        </authorList>
    </citation>
    <scope>NUCLEOTIDE SEQUENCE [LARGE SCALE GENOMIC DNA]</scope>
    <source>
        <strain evidence="1 2">93-146</strain>
    </source>
</reference>
<name>C5BGW8_EDWI9</name>
<gene>
    <name evidence="1" type="ordered locus">NT01EI_1870</name>
</gene>
<dbReference type="AlphaFoldDB" id="C5BGW8"/>
<reference evidence="2" key="1">
    <citation type="submission" date="2009-03" db="EMBL/GenBank/DDBJ databases">
        <title>Complete genome sequence of Edwardsiella ictaluri 93-146.</title>
        <authorList>
            <person name="Williams M.L."/>
            <person name="Gillaspy A.F."/>
            <person name="Dyer D.W."/>
            <person name="Thune R.L."/>
            <person name="Waldbieser G.C."/>
            <person name="Schuster S.C."/>
            <person name="Gipson J."/>
            <person name="Zaitshik J."/>
            <person name="Landry C."/>
            <person name="Lawrence M.L."/>
        </authorList>
    </citation>
    <scope>NUCLEOTIDE SEQUENCE [LARGE SCALE GENOMIC DNA]</scope>
    <source>
        <strain evidence="2">93-146</strain>
    </source>
</reference>
<evidence type="ECO:0000313" key="2">
    <source>
        <dbReference type="Proteomes" id="UP000001485"/>
    </source>
</evidence>
<dbReference type="KEGG" id="eic:NT01EI_1870"/>
<proteinExistence type="predicted"/>
<dbReference type="EMBL" id="CP001600">
    <property type="protein sequence ID" value="ACR69046.1"/>
    <property type="molecule type" value="Genomic_DNA"/>
</dbReference>
<protein>
    <submittedName>
        <fullName evidence="1">Uncharacterized protein</fullName>
    </submittedName>
</protein>
<accession>C5BGW8</accession>
<dbReference type="HOGENOM" id="CLU_2972184_0_0_6"/>
<sequence length="58" mass="6683">MRLLSSDHRFLHECDLIGILIYLAIKIASNTVIFDIKKVCCDFMKIIGLYGYLYHASC</sequence>
<dbReference type="Proteomes" id="UP000001485">
    <property type="component" value="Chromosome"/>
</dbReference>
<organism evidence="1 2">
    <name type="scientific">Edwardsiella ictaluri (strain 93-146)</name>
    <dbReference type="NCBI Taxonomy" id="634503"/>
    <lineage>
        <taxon>Bacteria</taxon>
        <taxon>Pseudomonadati</taxon>
        <taxon>Pseudomonadota</taxon>
        <taxon>Gammaproteobacteria</taxon>
        <taxon>Enterobacterales</taxon>
        <taxon>Hafniaceae</taxon>
        <taxon>Edwardsiella</taxon>
    </lineage>
</organism>